<comment type="catalytic activity">
    <reaction evidence="17">
        <text>L-threonyl-[protein] + ATP = O-phospho-L-threonyl-[protein] + ADP + H(+)</text>
        <dbReference type="Rhea" id="RHEA:46608"/>
        <dbReference type="Rhea" id="RHEA-COMP:11060"/>
        <dbReference type="Rhea" id="RHEA-COMP:11605"/>
        <dbReference type="ChEBI" id="CHEBI:15378"/>
        <dbReference type="ChEBI" id="CHEBI:30013"/>
        <dbReference type="ChEBI" id="CHEBI:30616"/>
        <dbReference type="ChEBI" id="CHEBI:61977"/>
        <dbReference type="ChEBI" id="CHEBI:456216"/>
        <dbReference type="EC" id="2.7.11.1"/>
    </reaction>
    <physiologicalReaction direction="left-to-right" evidence="17">
        <dbReference type="Rhea" id="RHEA:46609"/>
    </physiologicalReaction>
</comment>
<feature type="domain" description="KEN" evidence="21">
    <location>
        <begin position="1004"/>
        <end position="1135"/>
    </location>
</feature>
<dbReference type="EC" id="2.7.11.1" evidence="3"/>
<dbReference type="GO" id="GO:1990604">
    <property type="term" value="C:IRE1-TRAF2-ASK1 complex"/>
    <property type="evidence" value="ECO:0007669"/>
    <property type="project" value="TreeGrafter"/>
</dbReference>
<name>A0A0C9N990_9FUNG</name>
<feature type="region of interest" description="Disordered" evidence="19">
    <location>
        <begin position="651"/>
        <end position="671"/>
    </location>
</feature>
<evidence type="ECO:0000256" key="18">
    <source>
        <dbReference type="ARBA" id="ARBA00048977"/>
    </source>
</evidence>
<evidence type="ECO:0000256" key="12">
    <source>
        <dbReference type="ARBA" id="ARBA00022840"/>
    </source>
</evidence>
<dbReference type="GO" id="GO:0006397">
    <property type="term" value="P:mRNA processing"/>
    <property type="evidence" value="ECO:0007669"/>
    <property type="project" value="InterPro"/>
</dbReference>
<organism evidence="22">
    <name type="scientific">Mucor ambiguus</name>
    <dbReference type="NCBI Taxonomy" id="91626"/>
    <lineage>
        <taxon>Eukaryota</taxon>
        <taxon>Fungi</taxon>
        <taxon>Fungi incertae sedis</taxon>
        <taxon>Mucoromycota</taxon>
        <taxon>Mucoromycotina</taxon>
        <taxon>Mucoromycetes</taxon>
        <taxon>Mucorales</taxon>
        <taxon>Mucorineae</taxon>
        <taxon>Mucoraceae</taxon>
        <taxon>Mucor</taxon>
    </lineage>
</organism>
<dbReference type="EMBL" id="DF836809">
    <property type="protein sequence ID" value="GAN11268.1"/>
    <property type="molecule type" value="Genomic_DNA"/>
</dbReference>
<keyword evidence="11" id="KW-0378">Hydrolase</keyword>
<evidence type="ECO:0000256" key="11">
    <source>
        <dbReference type="ARBA" id="ARBA00022801"/>
    </source>
</evidence>
<dbReference type="InterPro" id="IPR000719">
    <property type="entry name" value="Prot_kinase_dom"/>
</dbReference>
<dbReference type="GO" id="GO:0016787">
    <property type="term" value="F:hydrolase activity"/>
    <property type="evidence" value="ECO:0007669"/>
    <property type="project" value="UniProtKB-KW"/>
</dbReference>
<keyword evidence="8" id="KW-0732">Signal</keyword>
<dbReference type="SMART" id="SM00220">
    <property type="entry name" value="S_TKc"/>
    <property type="match status" value="1"/>
</dbReference>
<dbReference type="Gene3D" id="2.130.10.10">
    <property type="entry name" value="YVTN repeat-like/Quinoprotein amine dehydrogenase"/>
    <property type="match status" value="1"/>
</dbReference>
<evidence type="ECO:0000256" key="6">
    <source>
        <dbReference type="ARBA" id="ARBA00022692"/>
    </source>
</evidence>
<evidence type="ECO:0000256" key="4">
    <source>
        <dbReference type="ARBA" id="ARBA00022527"/>
    </source>
</evidence>
<keyword evidence="7" id="KW-0479">Metal-binding</keyword>
<evidence type="ECO:0000256" key="13">
    <source>
        <dbReference type="ARBA" id="ARBA00022842"/>
    </source>
</evidence>
<dbReference type="GO" id="GO:0004674">
    <property type="term" value="F:protein serine/threonine kinase activity"/>
    <property type="evidence" value="ECO:0007669"/>
    <property type="project" value="UniProtKB-KW"/>
</dbReference>
<dbReference type="SUPFAM" id="SSF50998">
    <property type="entry name" value="Quinoprotein alcohol dehydrogenase-like"/>
    <property type="match status" value="1"/>
</dbReference>
<evidence type="ECO:0000313" key="22">
    <source>
        <dbReference type="EMBL" id="GAN11268.1"/>
    </source>
</evidence>
<feature type="compositionally biased region" description="Acidic residues" evidence="19">
    <location>
        <begin position="145"/>
        <end position="157"/>
    </location>
</feature>
<keyword evidence="10 22" id="KW-0418">Kinase</keyword>
<dbReference type="Gene3D" id="1.20.1440.180">
    <property type="entry name" value="KEN domain"/>
    <property type="match status" value="1"/>
</dbReference>
<keyword evidence="9" id="KW-0547">Nucleotide-binding</keyword>
<evidence type="ECO:0000256" key="16">
    <source>
        <dbReference type="ARBA" id="ARBA00023180"/>
    </source>
</evidence>
<evidence type="ECO:0000256" key="7">
    <source>
        <dbReference type="ARBA" id="ARBA00022723"/>
    </source>
</evidence>
<evidence type="ECO:0000256" key="14">
    <source>
        <dbReference type="ARBA" id="ARBA00022989"/>
    </source>
</evidence>
<keyword evidence="23" id="KW-1185">Reference proteome</keyword>
<feature type="region of interest" description="Disordered" evidence="19">
    <location>
        <begin position="145"/>
        <end position="171"/>
    </location>
</feature>
<comment type="subcellular location">
    <subcellularLocation>
        <location evidence="2">Membrane</location>
        <topology evidence="2">Single-pass type I membrane protein</topology>
    </subcellularLocation>
</comment>
<dbReference type="FunFam" id="1.10.510.10:FF:000572">
    <property type="entry name" value="Serine/threonine-protein kinase/endoribonuclease IRE1"/>
    <property type="match status" value="1"/>
</dbReference>
<dbReference type="GO" id="GO:0046872">
    <property type="term" value="F:metal ion binding"/>
    <property type="evidence" value="ECO:0007669"/>
    <property type="project" value="UniProtKB-KW"/>
</dbReference>
<dbReference type="Pfam" id="PF06479">
    <property type="entry name" value="Ribonuc_2-5A"/>
    <property type="match status" value="1"/>
</dbReference>
<sequence>MFAIYCVESKASFPSDITVYQQKRSLLLDSSRKDGGGARGGKNTASSSSAAASSSPGGLIPTNLVLVSTLDGSIRGIDRFQGDVHWTLKGGPGSSLIKSNSNFETHKLYKPGPTSVDRRDSSGSSSDEEDTSRLFLDTFNDILADGDDSDDYNDDPEFNLQDHWDDSDDAEDPDIYYIIEPQDGGTLYIYGDGRPLEKLPFSVEEIVTNSPFRTPDGTTYIGRKSTLMIEIDPRNGRILQQIDLNKVDNQYRMATQSQYPARTIFLGRNEYKVAIYDDHYKKLWNVTYSEYIPNKLDWDVPTSTVPSDIYVAPDATQAITGINVQSGNLMWTRDLPYPVVSVFDVYRREDYTFAVSKQDPPKSLTKGAVGNMLSLMFRKHEIATAYVGVHDGSLFALSTKKYPLVQISPWASMYTGRRPGDTSSDHPSRMIEGSGGNDLNASDFEWTQKPHEMCCHGCEYHIDCLVGQHVVQSIIDDVDDEDHPLYHHSKLYLPTASSTSSSSSSSPSATTLPSIPRYHRLEDLENYDDDDDERRKKGFFHEGFGKFWKSYVLVSSVIVYVYRDRVQTFYQVKVLPRWKKLLKKRAKEKRTRARIAAAALAEKEKISRERADSLNSLESFDAAKFIREKMDEERKQLEAVASAIAAQRVREEEEQRKKKEKEEAEEREKNERLAKASKQVVVVKKSSTGLDLESFEQSKSRVLEISDKVLGYGSHGTVVYKGMFDGRDVAVKRLLLDFYDVALKEVKLLQESDDHPNVVRYFYKEESDRFLYIALELCFGSLNDYMERTLPIPEMQQCDTMNPANILSQFTCGLQYLHSLKIVHRDIKPHNILLAPSKNRFMKDAPQMRVLISDFGLCKKLDGEQSSFNYTAASPAGTSGWRAPELLAGALAATSSDTSFSSTRDSSSSDPNTMMGRVKATRAIDIFSTGCVFYYVLSGGDHPFGNRFGRENNILNGHYDLSKLDSMGEDGIEAKDLVERMISTEPKQRPNCDTILSHPFFWSTSKRLAFLQDASDRFEIEERDPPSPLLQTLESGASTVIGVDWYKRIDRVVVNDLGKFRKYDGKRVRDLLRALRNKKHHWQDLPDPVKKIYGEPPDQFLYYFTTRFPHLLLHTYYVVASHPNLKKEGSLGQYF</sequence>
<keyword evidence="13" id="KW-0460">Magnesium</keyword>
<dbReference type="PROSITE" id="PS50011">
    <property type="entry name" value="PROTEIN_KINASE_DOM"/>
    <property type="match status" value="1"/>
</dbReference>
<evidence type="ECO:0000313" key="23">
    <source>
        <dbReference type="Proteomes" id="UP000053815"/>
    </source>
</evidence>
<dbReference type="Pfam" id="PF00069">
    <property type="entry name" value="Pkinase"/>
    <property type="match status" value="1"/>
</dbReference>
<dbReference type="GO" id="GO:0004521">
    <property type="term" value="F:RNA endonuclease activity"/>
    <property type="evidence" value="ECO:0007669"/>
    <property type="project" value="InterPro"/>
</dbReference>
<dbReference type="Gene3D" id="3.30.200.20">
    <property type="entry name" value="Phosphorylase Kinase, domain 1"/>
    <property type="match status" value="1"/>
</dbReference>
<evidence type="ECO:0000256" key="10">
    <source>
        <dbReference type="ARBA" id="ARBA00022777"/>
    </source>
</evidence>
<feature type="domain" description="Protein kinase" evidence="20">
    <location>
        <begin position="704"/>
        <end position="1001"/>
    </location>
</feature>
<evidence type="ECO:0000256" key="19">
    <source>
        <dbReference type="SAM" id="MobiDB-lite"/>
    </source>
</evidence>
<keyword evidence="6" id="KW-0812">Transmembrane</keyword>
<dbReference type="InterPro" id="IPR011047">
    <property type="entry name" value="Quinoprotein_ADH-like_sf"/>
</dbReference>
<dbReference type="InterPro" id="IPR045133">
    <property type="entry name" value="IRE1/2-like"/>
</dbReference>
<reference evidence="22" key="1">
    <citation type="submission" date="2014-09" db="EMBL/GenBank/DDBJ databases">
        <title>Draft genome sequence of an oleaginous Mucoromycotina fungus Mucor ambiguus NBRC6742.</title>
        <authorList>
            <person name="Takeda I."/>
            <person name="Yamane N."/>
            <person name="Morita T."/>
            <person name="Tamano K."/>
            <person name="Machida M."/>
            <person name="Baker S."/>
            <person name="Koike H."/>
        </authorList>
    </citation>
    <scope>NUCLEOTIDE SEQUENCE</scope>
    <source>
        <strain evidence="22">NBRC 6742</strain>
    </source>
</reference>
<keyword evidence="14" id="KW-1133">Transmembrane helix</keyword>
<gene>
    <name evidence="22" type="ORF">MAM1_0520d10827</name>
</gene>
<keyword evidence="16" id="KW-0325">Glycoprotein</keyword>
<keyword evidence="15" id="KW-0472">Membrane</keyword>
<dbReference type="OrthoDB" id="63989at2759"/>
<accession>A0A0C9N990</accession>
<dbReference type="SMART" id="SM00580">
    <property type="entry name" value="PUG"/>
    <property type="match status" value="1"/>
</dbReference>
<dbReference type="FunFam" id="3.30.200.20:FF:000077">
    <property type="entry name" value="Putative Serine/threonine-protein kinase/endoribonuclease IRE1"/>
    <property type="match status" value="1"/>
</dbReference>
<dbReference type="SUPFAM" id="SSF56112">
    <property type="entry name" value="Protein kinase-like (PK-like)"/>
    <property type="match status" value="1"/>
</dbReference>
<dbReference type="GO" id="GO:0036498">
    <property type="term" value="P:IRE1-mediated unfolded protein response"/>
    <property type="evidence" value="ECO:0007669"/>
    <property type="project" value="UniProtKB-ARBA"/>
</dbReference>
<dbReference type="PROSITE" id="PS00108">
    <property type="entry name" value="PROTEIN_KINASE_ST"/>
    <property type="match status" value="1"/>
</dbReference>
<keyword evidence="12" id="KW-0067">ATP-binding</keyword>
<dbReference type="PROSITE" id="PS51392">
    <property type="entry name" value="KEN"/>
    <property type="match status" value="1"/>
</dbReference>
<evidence type="ECO:0000256" key="15">
    <source>
        <dbReference type="ARBA" id="ARBA00023136"/>
    </source>
</evidence>
<dbReference type="GO" id="GO:0070059">
    <property type="term" value="P:intrinsic apoptotic signaling pathway in response to endoplasmic reticulum stress"/>
    <property type="evidence" value="ECO:0007669"/>
    <property type="project" value="TreeGrafter"/>
</dbReference>
<evidence type="ECO:0000256" key="3">
    <source>
        <dbReference type="ARBA" id="ARBA00012513"/>
    </source>
</evidence>
<dbReference type="InterPro" id="IPR015943">
    <property type="entry name" value="WD40/YVTN_repeat-like_dom_sf"/>
</dbReference>
<keyword evidence="5" id="KW-0808">Transferase</keyword>
<dbReference type="InterPro" id="IPR038357">
    <property type="entry name" value="KEN_sf"/>
</dbReference>
<dbReference type="AlphaFoldDB" id="A0A0C9N990"/>
<dbReference type="InterPro" id="IPR010513">
    <property type="entry name" value="KEN_dom"/>
</dbReference>
<dbReference type="SMART" id="SM00564">
    <property type="entry name" value="PQQ"/>
    <property type="match status" value="4"/>
</dbReference>
<protein>
    <recommendedName>
        <fullName evidence="3">non-specific serine/threonine protein kinase</fullName>
        <ecNumber evidence="3">2.7.11.1</ecNumber>
    </recommendedName>
</protein>
<dbReference type="STRING" id="91626.A0A0C9N990"/>
<evidence type="ECO:0000256" key="9">
    <source>
        <dbReference type="ARBA" id="ARBA00022741"/>
    </source>
</evidence>
<evidence type="ECO:0000259" key="21">
    <source>
        <dbReference type="PROSITE" id="PS51392"/>
    </source>
</evidence>
<dbReference type="PANTHER" id="PTHR13954:SF6">
    <property type="entry name" value="NON-SPECIFIC SERINE_THREONINE PROTEIN KINASE"/>
    <property type="match status" value="1"/>
</dbReference>
<evidence type="ECO:0000256" key="8">
    <source>
        <dbReference type="ARBA" id="ARBA00022729"/>
    </source>
</evidence>
<dbReference type="PANTHER" id="PTHR13954">
    <property type="entry name" value="IRE1-RELATED"/>
    <property type="match status" value="1"/>
</dbReference>
<keyword evidence="4" id="KW-0723">Serine/threonine-protein kinase</keyword>
<evidence type="ECO:0000259" key="20">
    <source>
        <dbReference type="PROSITE" id="PS50011"/>
    </source>
</evidence>
<evidence type="ECO:0000256" key="5">
    <source>
        <dbReference type="ARBA" id="ARBA00022679"/>
    </source>
</evidence>
<dbReference type="CDD" id="cd10422">
    <property type="entry name" value="RNase_Ire1"/>
    <property type="match status" value="1"/>
</dbReference>
<dbReference type="Gene3D" id="1.10.510.10">
    <property type="entry name" value="Transferase(Phosphotransferase) domain 1"/>
    <property type="match status" value="1"/>
</dbReference>
<feature type="region of interest" description="Disordered" evidence="19">
    <location>
        <begin position="30"/>
        <end position="56"/>
    </location>
</feature>
<comment type="cofactor">
    <cofactor evidence="1">
        <name>Mg(2+)</name>
        <dbReference type="ChEBI" id="CHEBI:18420"/>
    </cofactor>
</comment>
<evidence type="ECO:0000256" key="1">
    <source>
        <dbReference type="ARBA" id="ARBA00001946"/>
    </source>
</evidence>
<dbReference type="InterPro" id="IPR008271">
    <property type="entry name" value="Ser/Thr_kinase_AS"/>
</dbReference>
<dbReference type="GO" id="GO:0051082">
    <property type="term" value="F:unfolded protein binding"/>
    <property type="evidence" value="ECO:0007669"/>
    <property type="project" value="TreeGrafter"/>
</dbReference>
<dbReference type="InterPro" id="IPR011009">
    <property type="entry name" value="Kinase-like_dom_sf"/>
</dbReference>
<dbReference type="InterPro" id="IPR018391">
    <property type="entry name" value="PQQ_b-propeller_rpt"/>
</dbReference>
<comment type="catalytic activity">
    <reaction evidence="18">
        <text>L-seryl-[protein] + ATP = O-phospho-L-seryl-[protein] + ADP + H(+)</text>
        <dbReference type="Rhea" id="RHEA:17989"/>
        <dbReference type="Rhea" id="RHEA-COMP:9863"/>
        <dbReference type="Rhea" id="RHEA-COMP:11604"/>
        <dbReference type="ChEBI" id="CHEBI:15378"/>
        <dbReference type="ChEBI" id="CHEBI:29999"/>
        <dbReference type="ChEBI" id="CHEBI:30616"/>
        <dbReference type="ChEBI" id="CHEBI:83421"/>
        <dbReference type="ChEBI" id="CHEBI:456216"/>
        <dbReference type="EC" id="2.7.11.1"/>
    </reaction>
    <physiologicalReaction direction="left-to-right" evidence="18">
        <dbReference type="Rhea" id="RHEA:17990"/>
    </physiologicalReaction>
</comment>
<evidence type="ECO:0000256" key="2">
    <source>
        <dbReference type="ARBA" id="ARBA00004479"/>
    </source>
</evidence>
<proteinExistence type="predicted"/>
<dbReference type="GO" id="GO:0005524">
    <property type="term" value="F:ATP binding"/>
    <property type="evidence" value="ECO:0007669"/>
    <property type="project" value="UniProtKB-KW"/>
</dbReference>
<dbReference type="Proteomes" id="UP000053815">
    <property type="component" value="Unassembled WGS sequence"/>
</dbReference>
<feature type="compositionally biased region" description="Low complexity" evidence="19">
    <location>
        <begin position="45"/>
        <end position="55"/>
    </location>
</feature>
<evidence type="ECO:0000256" key="17">
    <source>
        <dbReference type="ARBA" id="ARBA00048659"/>
    </source>
</evidence>
<feature type="region of interest" description="Disordered" evidence="19">
    <location>
        <begin position="104"/>
        <end position="131"/>
    </location>
</feature>